<name>G8TE89_NIAKG</name>
<evidence type="ECO:0000313" key="1">
    <source>
        <dbReference type="EMBL" id="AEV97280.1"/>
    </source>
</evidence>
<gene>
    <name evidence="1" type="ordered locus">Niako_0901</name>
</gene>
<accession>G8TE89</accession>
<proteinExistence type="predicted"/>
<dbReference type="AlphaFoldDB" id="G8TE89"/>
<dbReference type="HOGENOM" id="CLU_2936900_0_0_10"/>
<organism evidence="1 2">
    <name type="scientific">Niastella koreensis (strain DSM 17620 / KACC 11465 / NBRC 106392 / GR20-10)</name>
    <dbReference type="NCBI Taxonomy" id="700598"/>
    <lineage>
        <taxon>Bacteria</taxon>
        <taxon>Pseudomonadati</taxon>
        <taxon>Bacteroidota</taxon>
        <taxon>Chitinophagia</taxon>
        <taxon>Chitinophagales</taxon>
        <taxon>Chitinophagaceae</taxon>
        <taxon>Niastella</taxon>
    </lineage>
</organism>
<dbReference type="Proteomes" id="UP000005438">
    <property type="component" value="Chromosome"/>
</dbReference>
<dbReference type="KEGG" id="nko:Niako_0901"/>
<dbReference type="STRING" id="700598.Niako_0901"/>
<sequence length="60" mass="6889">MTYSELYTTVTQYIPTLQRSMPACGKVKSKILAWFWSNPYAKPNNNELTHNKNAILNPIS</sequence>
<evidence type="ECO:0000313" key="2">
    <source>
        <dbReference type="Proteomes" id="UP000005438"/>
    </source>
</evidence>
<protein>
    <submittedName>
        <fullName evidence="1">Uncharacterized protein</fullName>
    </submittedName>
</protein>
<dbReference type="EMBL" id="CP003178">
    <property type="protein sequence ID" value="AEV97280.1"/>
    <property type="molecule type" value="Genomic_DNA"/>
</dbReference>
<reference evidence="1 2" key="1">
    <citation type="submission" date="2011-12" db="EMBL/GenBank/DDBJ databases">
        <title>The complete genome of Niastella koreensis GR20-10.</title>
        <authorList>
            <consortium name="US DOE Joint Genome Institute (JGI-PGF)"/>
            <person name="Lucas S."/>
            <person name="Han J."/>
            <person name="Lapidus A."/>
            <person name="Bruce D."/>
            <person name="Goodwin L."/>
            <person name="Pitluck S."/>
            <person name="Peters L."/>
            <person name="Kyrpides N."/>
            <person name="Mavromatis K."/>
            <person name="Ivanova N."/>
            <person name="Mikhailova N."/>
            <person name="Davenport K."/>
            <person name="Saunders E."/>
            <person name="Detter J.C."/>
            <person name="Tapia R."/>
            <person name="Han C."/>
            <person name="Land M."/>
            <person name="Hauser L."/>
            <person name="Markowitz V."/>
            <person name="Cheng J.-F."/>
            <person name="Hugenholtz P."/>
            <person name="Woyke T."/>
            <person name="Wu D."/>
            <person name="Tindall B."/>
            <person name="Pomrenke H."/>
            <person name="Brambilla E."/>
            <person name="Klenk H.-P."/>
            <person name="Eisen J.A."/>
        </authorList>
    </citation>
    <scope>NUCLEOTIDE SEQUENCE [LARGE SCALE GENOMIC DNA]</scope>
    <source>
        <strain evidence="2">DSM 17620 / KACC 11465 / NBRC 106392 / GR20-10</strain>
    </source>
</reference>